<sequence>MLKVENLTKMFGGLAAVNNISVEFEANKINAIIGPNGAGKSTFFNLISGAHKPTSGRILIDGTDVSTMRCDNIARLGVGRTFQTTTLFEQATVLDNLIVGHRLRTKSGLWDVLINSRRLRREEKESRDKAAEVLDFVGLSHLGNHFIADITQEQRKRVAFALALATDPKLLLLDEPAAGVNPDETEGLAELMNKMIRHGLTVCLIEHKMDMIMGMADKIMVLDHGEKIAEGTPAEIKSNPVVIEAYLGSDHDAAA</sequence>
<dbReference type="SUPFAM" id="SSF52540">
    <property type="entry name" value="P-loop containing nucleoside triphosphate hydrolases"/>
    <property type="match status" value="1"/>
</dbReference>
<dbReference type="KEGG" id="hmi:soil367_02380"/>
<dbReference type="InterPro" id="IPR027417">
    <property type="entry name" value="P-loop_NTPase"/>
</dbReference>
<evidence type="ECO:0000256" key="3">
    <source>
        <dbReference type="ARBA" id="ARBA00022840"/>
    </source>
</evidence>
<dbReference type="InterPro" id="IPR051120">
    <property type="entry name" value="ABC_AA/LPS_Transport"/>
</dbReference>
<organism evidence="5 6">
    <name type="scientific">Hydrocarboniclastica marina</name>
    <dbReference type="NCBI Taxonomy" id="2259620"/>
    <lineage>
        <taxon>Bacteria</taxon>
        <taxon>Pseudomonadati</taxon>
        <taxon>Pseudomonadota</taxon>
        <taxon>Gammaproteobacteria</taxon>
        <taxon>Alteromonadales</taxon>
        <taxon>Alteromonadaceae</taxon>
        <taxon>Hydrocarboniclastica</taxon>
    </lineage>
</organism>
<reference evidence="5 6" key="1">
    <citation type="submission" date="2018-07" db="EMBL/GenBank/DDBJ databases">
        <title>Marsedoiliclastica nanhaica gen. nov. sp. nov., a novel marine hydrocarbonoclastic bacterium isolated from an in-situ enriched hydrocarbon-degrading consortium in deep-sea sediment.</title>
        <authorList>
            <person name="Dong C."/>
            <person name="Ma T."/>
            <person name="Liu R."/>
            <person name="Shao Z."/>
        </authorList>
    </citation>
    <scope>NUCLEOTIDE SEQUENCE [LARGE SCALE GENOMIC DNA]</scope>
    <source>
        <strain evidence="6">soil36-7</strain>
    </source>
</reference>
<dbReference type="GO" id="GO:1903806">
    <property type="term" value="P:L-isoleucine import across plasma membrane"/>
    <property type="evidence" value="ECO:0007669"/>
    <property type="project" value="TreeGrafter"/>
</dbReference>
<dbReference type="GO" id="GO:0005524">
    <property type="term" value="F:ATP binding"/>
    <property type="evidence" value="ECO:0007669"/>
    <property type="project" value="UniProtKB-KW"/>
</dbReference>
<proteinExistence type="predicted"/>
<protein>
    <submittedName>
        <fullName evidence="5">ABC transporter ATP-binding protein</fullName>
    </submittedName>
</protein>
<dbReference type="GO" id="GO:0042941">
    <property type="term" value="P:D-alanine transmembrane transport"/>
    <property type="evidence" value="ECO:0007669"/>
    <property type="project" value="TreeGrafter"/>
</dbReference>
<dbReference type="InterPro" id="IPR032823">
    <property type="entry name" value="BCA_ABC_TP_C"/>
</dbReference>
<evidence type="ECO:0000313" key="6">
    <source>
        <dbReference type="Proteomes" id="UP000298049"/>
    </source>
</evidence>
<dbReference type="CDD" id="cd03219">
    <property type="entry name" value="ABC_Mj1267_LivG_branched"/>
    <property type="match status" value="1"/>
</dbReference>
<name>A0A4P7XGJ7_9ALTE</name>
<keyword evidence="1" id="KW-0813">Transport</keyword>
<gene>
    <name evidence="5" type="ORF">soil367_02380</name>
</gene>
<dbReference type="Pfam" id="PF00005">
    <property type="entry name" value="ABC_tran"/>
    <property type="match status" value="1"/>
</dbReference>
<dbReference type="GO" id="GO:0015188">
    <property type="term" value="F:L-isoleucine transmembrane transporter activity"/>
    <property type="evidence" value="ECO:0007669"/>
    <property type="project" value="TreeGrafter"/>
</dbReference>
<dbReference type="Gene3D" id="3.40.50.300">
    <property type="entry name" value="P-loop containing nucleotide triphosphate hydrolases"/>
    <property type="match status" value="1"/>
</dbReference>
<dbReference type="FunFam" id="3.40.50.300:FF:000421">
    <property type="entry name" value="Branched-chain amino acid ABC transporter ATP-binding protein"/>
    <property type="match status" value="1"/>
</dbReference>
<dbReference type="RefSeq" id="WP_136546542.1">
    <property type="nucleotide sequence ID" value="NZ_CP031093.1"/>
</dbReference>
<evidence type="ECO:0000256" key="1">
    <source>
        <dbReference type="ARBA" id="ARBA00022448"/>
    </source>
</evidence>
<evidence type="ECO:0000256" key="2">
    <source>
        <dbReference type="ARBA" id="ARBA00022741"/>
    </source>
</evidence>
<dbReference type="PROSITE" id="PS50893">
    <property type="entry name" value="ABC_TRANSPORTER_2"/>
    <property type="match status" value="1"/>
</dbReference>
<keyword evidence="6" id="KW-1185">Reference proteome</keyword>
<dbReference type="Proteomes" id="UP000298049">
    <property type="component" value="Chromosome"/>
</dbReference>
<dbReference type="SMART" id="SM00382">
    <property type="entry name" value="AAA"/>
    <property type="match status" value="1"/>
</dbReference>
<dbReference type="GO" id="GO:0005304">
    <property type="term" value="F:L-valine transmembrane transporter activity"/>
    <property type="evidence" value="ECO:0007669"/>
    <property type="project" value="TreeGrafter"/>
</dbReference>
<dbReference type="GO" id="GO:0015808">
    <property type="term" value="P:L-alanine transport"/>
    <property type="evidence" value="ECO:0007669"/>
    <property type="project" value="TreeGrafter"/>
</dbReference>
<feature type="domain" description="ABC transporter" evidence="4">
    <location>
        <begin position="2"/>
        <end position="249"/>
    </location>
</feature>
<dbReference type="OrthoDB" id="5866165at2"/>
<dbReference type="AlphaFoldDB" id="A0A4P7XGJ7"/>
<keyword evidence="2" id="KW-0547">Nucleotide-binding</keyword>
<dbReference type="PANTHER" id="PTHR45772:SF7">
    <property type="entry name" value="AMINO ACID ABC TRANSPORTER ATP-BINDING PROTEIN"/>
    <property type="match status" value="1"/>
</dbReference>
<dbReference type="GO" id="GO:1903805">
    <property type="term" value="P:L-valine import across plasma membrane"/>
    <property type="evidence" value="ECO:0007669"/>
    <property type="project" value="TreeGrafter"/>
</dbReference>
<keyword evidence="3 5" id="KW-0067">ATP-binding</keyword>
<dbReference type="PANTHER" id="PTHR45772">
    <property type="entry name" value="CONSERVED COMPONENT OF ABC TRANSPORTER FOR NATURAL AMINO ACIDS-RELATED"/>
    <property type="match status" value="1"/>
</dbReference>
<dbReference type="GO" id="GO:0015192">
    <property type="term" value="F:L-phenylalanine transmembrane transporter activity"/>
    <property type="evidence" value="ECO:0007669"/>
    <property type="project" value="TreeGrafter"/>
</dbReference>
<dbReference type="GO" id="GO:0016887">
    <property type="term" value="F:ATP hydrolysis activity"/>
    <property type="evidence" value="ECO:0007669"/>
    <property type="project" value="InterPro"/>
</dbReference>
<dbReference type="GO" id="GO:0005886">
    <property type="term" value="C:plasma membrane"/>
    <property type="evidence" value="ECO:0007669"/>
    <property type="project" value="TreeGrafter"/>
</dbReference>
<dbReference type="InterPro" id="IPR003439">
    <property type="entry name" value="ABC_transporter-like_ATP-bd"/>
</dbReference>
<accession>A0A4P7XGJ7</accession>
<evidence type="ECO:0000313" key="5">
    <source>
        <dbReference type="EMBL" id="QCF24887.1"/>
    </source>
</evidence>
<dbReference type="InterPro" id="IPR003593">
    <property type="entry name" value="AAA+_ATPase"/>
</dbReference>
<dbReference type="EMBL" id="CP031093">
    <property type="protein sequence ID" value="QCF24887.1"/>
    <property type="molecule type" value="Genomic_DNA"/>
</dbReference>
<dbReference type="Pfam" id="PF12399">
    <property type="entry name" value="BCA_ABC_TP_C"/>
    <property type="match status" value="1"/>
</dbReference>
<evidence type="ECO:0000259" key="4">
    <source>
        <dbReference type="PROSITE" id="PS50893"/>
    </source>
</evidence>